<protein>
    <submittedName>
        <fullName evidence="1">Uncharacterized protein</fullName>
    </submittedName>
</protein>
<organism evidence="1">
    <name type="scientific">bioreactor metagenome</name>
    <dbReference type="NCBI Taxonomy" id="1076179"/>
    <lineage>
        <taxon>unclassified sequences</taxon>
        <taxon>metagenomes</taxon>
        <taxon>ecological metagenomes</taxon>
    </lineage>
</organism>
<sequence length="80" mass="9414">MLTFCDDLISFLQYRETHNNEFEEIVVSASEESFARPDMNEVKIFDPILKIYEMITRHTFPAIKPKKAWITMLKNTEADA</sequence>
<comment type="caution">
    <text evidence="1">The sequence shown here is derived from an EMBL/GenBank/DDBJ whole genome shotgun (WGS) entry which is preliminary data.</text>
</comment>
<accession>A0A644YUP5</accession>
<proteinExistence type="predicted"/>
<dbReference type="AlphaFoldDB" id="A0A644YUP5"/>
<dbReference type="EMBL" id="VSSQ01006251">
    <property type="protein sequence ID" value="MPM32049.1"/>
    <property type="molecule type" value="Genomic_DNA"/>
</dbReference>
<name>A0A644YUP5_9ZZZZ</name>
<evidence type="ECO:0000313" key="1">
    <source>
        <dbReference type="EMBL" id="MPM32049.1"/>
    </source>
</evidence>
<reference evidence="1" key="1">
    <citation type="submission" date="2019-08" db="EMBL/GenBank/DDBJ databases">
        <authorList>
            <person name="Kucharzyk K."/>
            <person name="Murdoch R.W."/>
            <person name="Higgins S."/>
            <person name="Loffler F."/>
        </authorList>
    </citation>
    <scope>NUCLEOTIDE SEQUENCE</scope>
</reference>
<gene>
    <name evidence="1" type="ORF">SDC9_78607</name>
</gene>